<accession>A0A4U0TLN8</accession>
<dbReference type="OrthoDB" id="10261212at2759"/>
<feature type="compositionally biased region" description="Low complexity" evidence="1">
    <location>
        <begin position="160"/>
        <end position="180"/>
    </location>
</feature>
<feature type="compositionally biased region" description="Polar residues" evidence="1">
    <location>
        <begin position="366"/>
        <end position="389"/>
    </location>
</feature>
<feature type="compositionally biased region" description="Polar residues" evidence="1">
    <location>
        <begin position="949"/>
        <end position="970"/>
    </location>
</feature>
<dbReference type="EMBL" id="NAJL01000069">
    <property type="protein sequence ID" value="TKA22642.1"/>
    <property type="molecule type" value="Genomic_DNA"/>
</dbReference>
<feature type="region of interest" description="Disordered" evidence="1">
    <location>
        <begin position="1"/>
        <end position="397"/>
    </location>
</feature>
<feature type="region of interest" description="Disordered" evidence="1">
    <location>
        <begin position="920"/>
        <end position="1016"/>
    </location>
</feature>
<feature type="region of interest" description="Disordered" evidence="1">
    <location>
        <begin position="702"/>
        <end position="774"/>
    </location>
</feature>
<sequence length="1016" mass="110162">MVTRKPVASAGPPPLDTSPKPPARDPNTNPPYPTTPTQTQLDRSKTIHSVGSVYSPDLNDTPAFDLIGMDEARQRPRRDSDVSSHGTWADSDEEDQKGTPDEGDIPKPLKIRASQDLREQDQGHLQQSQQKDELPSILRPGPAEGGRRVSQEGRRYEQEANANPWAAAPRPAQPDDLAAPSNNPYRQQNGIGTAAEPSQAVWQQQQPTPAVPSKPPPALPSSPPPALPVELPAVHSPTDEFASMSLGGQQPWETRKPFEAAEPSAVPQQGQLPLAEHTEAETQELHSNNPWRRPSEGQPQQHGDWSGPPDETLFQPKHAQQYAPPPGPPPKARPSAPSTSLLDQDEPMGQSKQQPTTQEPLRPAPVSTTYPLASRSTDSVPGTPQTPQTRARKQRSEHYAIKHINWYDKSSMRRSPVLTQNANGPCPLLALVNALVLSTPPTLDTALLETLRTREQVSLGLLLDAVFDELMSGRRGETAHELPDVGELYSFLLALHTGMNVNPRFITPAAAPRGSLDSPPPDKIGLHPAERAQTKAGCFEETKEMRLYSTFNVPLIHGWTPPQDAPAYKAFERSAQTFEDAQNIQFVEPELEDKLNSEGLGAQEQQTLQDVQMIKSFLNSWPTQLTDYGLENISASLKPGQFAILFRNDHFSTIYKEPKHGALMTLVTDTGYSGHDEIVWESLVDVNGAASEYFSGDFRSVSHGQGGQANLNSSSSAGGEESWQTVQRRNRSGGEPNTTQLSDPSTSTNGNETTPPLPRPRPTSRQQAAPIIPHDISEDVPATTTEQEDHDLALALQLQEEEEDRQRQAETRRRREQELSERFLSSESDGPGPPIPPRRSGPSRGASSSGPPANRAPPTRRRNNNNNNNNNNDDSGAAPPPTYEESASDRPYRPAGSTASGVLQQGNPLNAYDALRRQQSAYAQQSSSTLNSFSTNNNMTPPPPHNRRQSTSGRIGRRSSQIPATGSSPLASGGQGGVPPGAYAPPAGRPGVAGNGNGNGNAQAASVKDVERCNVM</sequence>
<proteinExistence type="predicted"/>
<organism evidence="3 4">
    <name type="scientific">Salinomyces thailandicus</name>
    <dbReference type="NCBI Taxonomy" id="706561"/>
    <lineage>
        <taxon>Eukaryota</taxon>
        <taxon>Fungi</taxon>
        <taxon>Dikarya</taxon>
        <taxon>Ascomycota</taxon>
        <taxon>Pezizomycotina</taxon>
        <taxon>Dothideomycetes</taxon>
        <taxon>Dothideomycetidae</taxon>
        <taxon>Mycosphaerellales</taxon>
        <taxon>Teratosphaeriaceae</taxon>
        <taxon>Salinomyces</taxon>
    </lineage>
</organism>
<protein>
    <recommendedName>
        <fullName evidence="2">MINDY deubiquitinase domain-containing protein</fullName>
    </recommendedName>
</protein>
<dbReference type="GO" id="GO:1990380">
    <property type="term" value="F:K48-linked deubiquitinase activity"/>
    <property type="evidence" value="ECO:0007669"/>
    <property type="project" value="InterPro"/>
</dbReference>
<evidence type="ECO:0000313" key="3">
    <source>
        <dbReference type="EMBL" id="TKA22642.1"/>
    </source>
</evidence>
<name>A0A4U0TLN8_9PEZI</name>
<feature type="compositionally biased region" description="Polar residues" evidence="1">
    <location>
        <begin position="181"/>
        <end position="191"/>
    </location>
</feature>
<feature type="compositionally biased region" description="Basic and acidic residues" evidence="1">
    <location>
        <begin position="804"/>
        <end position="821"/>
    </location>
</feature>
<dbReference type="GO" id="GO:0004843">
    <property type="term" value="F:cysteine-type deubiquitinase activity"/>
    <property type="evidence" value="ECO:0007669"/>
    <property type="project" value="InterPro"/>
</dbReference>
<dbReference type="GO" id="GO:0005829">
    <property type="term" value="C:cytosol"/>
    <property type="evidence" value="ECO:0007669"/>
    <property type="project" value="TreeGrafter"/>
</dbReference>
<evidence type="ECO:0000256" key="1">
    <source>
        <dbReference type="SAM" id="MobiDB-lite"/>
    </source>
</evidence>
<comment type="caution">
    <text evidence="3">The sequence shown here is derived from an EMBL/GenBank/DDBJ whole genome shotgun (WGS) entry which is preliminary data.</text>
</comment>
<feature type="compositionally biased region" description="Polar residues" evidence="1">
    <location>
        <begin position="350"/>
        <end position="359"/>
    </location>
</feature>
<feature type="compositionally biased region" description="Basic and acidic residues" evidence="1">
    <location>
        <begin position="145"/>
        <end position="158"/>
    </location>
</feature>
<feature type="compositionally biased region" description="Basic and acidic residues" evidence="1">
    <location>
        <begin position="70"/>
        <end position="82"/>
    </location>
</feature>
<dbReference type="Pfam" id="PF04424">
    <property type="entry name" value="MINDY_DUB"/>
    <property type="match status" value="1"/>
</dbReference>
<evidence type="ECO:0000259" key="2">
    <source>
        <dbReference type="Pfam" id="PF04424"/>
    </source>
</evidence>
<dbReference type="GO" id="GO:0071108">
    <property type="term" value="P:protein K48-linked deubiquitination"/>
    <property type="evidence" value="ECO:0007669"/>
    <property type="project" value="TreeGrafter"/>
</dbReference>
<dbReference type="PANTHER" id="PTHR18063:SF6">
    <property type="entry name" value="UBIQUITIN CARBOXYL-TERMINAL HYDROLASE"/>
    <property type="match status" value="1"/>
</dbReference>
<feature type="compositionally biased region" description="Polar residues" evidence="1">
    <location>
        <begin position="708"/>
        <end position="727"/>
    </location>
</feature>
<feature type="compositionally biased region" description="Low complexity" evidence="1">
    <location>
        <begin position="980"/>
        <end position="990"/>
    </location>
</feature>
<dbReference type="PANTHER" id="PTHR18063">
    <property type="entry name" value="NF-E2 INDUCIBLE PROTEIN"/>
    <property type="match status" value="1"/>
</dbReference>
<dbReference type="InterPro" id="IPR007518">
    <property type="entry name" value="MINDY"/>
</dbReference>
<feature type="domain" description="MINDY deubiquitinase" evidence="2">
    <location>
        <begin position="398"/>
        <end position="698"/>
    </location>
</feature>
<evidence type="ECO:0000313" key="4">
    <source>
        <dbReference type="Proteomes" id="UP000308549"/>
    </source>
</evidence>
<feature type="compositionally biased region" description="Pro residues" evidence="1">
    <location>
        <begin position="323"/>
        <end position="332"/>
    </location>
</feature>
<dbReference type="Proteomes" id="UP000308549">
    <property type="component" value="Unassembled WGS sequence"/>
</dbReference>
<dbReference type="GO" id="GO:0016807">
    <property type="term" value="F:cysteine-type carboxypeptidase activity"/>
    <property type="evidence" value="ECO:0007669"/>
    <property type="project" value="TreeGrafter"/>
</dbReference>
<reference evidence="3 4" key="1">
    <citation type="submission" date="2017-03" db="EMBL/GenBank/DDBJ databases">
        <title>Genomes of endolithic fungi from Antarctica.</title>
        <authorList>
            <person name="Coleine C."/>
            <person name="Masonjones S."/>
            <person name="Stajich J.E."/>
        </authorList>
    </citation>
    <scope>NUCLEOTIDE SEQUENCE [LARGE SCALE GENOMIC DNA]</scope>
    <source>
        <strain evidence="3 4">CCFEE 6315</strain>
    </source>
</reference>
<feature type="compositionally biased region" description="Polar residues" evidence="1">
    <location>
        <begin position="735"/>
        <end position="752"/>
    </location>
</feature>
<feature type="compositionally biased region" description="Pro residues" evidence="1">
    <location>
        <begin position="209"/>
        <end position="227"/>
    </location>
</feature>
<keyword evidence="4" id="KW-1185">Reference proteome</keyword>
<feature type="compositionally biased region" description="Basic and acidic residues" evidence="1">
    <location>
        <begin position="96"/>
        <end position="122"/>
    </location>
</feature>
<dbReference type="GO" id="GO:0071944">
    <property type="term" value="C:cell periphery"/>
    <property type="evidence" value="ECO:0007669"/>
    <property type="project" value="TreeGrafter"/>
</dbReference>
<feature type="compositionally biased region" description="Low complexity" evidence="1">
    <location>
        <begin position="840"/>
        <end position="857"/>
    </location>
</feature>
<feature type="compositionally biased region" description="Low complexity" evidence="1">
    <location>
        <begin position="920"/>
        <end position="939"/>
    </location>
</feature>
<feature type="compositionally biased region" description="Pro residues" evidence="1">
    <location>
        <begin position="11"/>
        <end position="21"/>
    </location>
</feature>
<dbReference type="InterPro" id="IPR033979">
    <property type="entry name" value="MINDY_domain"/>
</dbReference>
<gene>
    <name evidence="3" type="ORF">B0A50_07651</name>
</gene>
<feature type="region of interest" description="Disordered" evidence="1">
    <location>
        <begin position="798"/>
        <end position="905"/>
    </location>
</feature>
<dbReference type="AlphaFoldDB" id="A0A4U0TLN8"/>